<name>A0AA43QMR4_9LECA</name>
<evidence type="ECO:0000256" key="6">
    <source>
        <dbReference type="PROSITE-ProRule" id="PRU00221"/>
    </source>
</evidence>
<evidence type="ECO:0000256" key="4">
    <source>
        <dbReference type="ARBA" id="ARBA00022737"/>
    </source>
</evidence>
<dbReference type="SMART" id="SM00320">
    <property type="entry name" value="WD40"/>
    <property type="match status" value="3"/>
</dbReference>
<dbReference type="InterPro" id="IPR036322">
    <property type="entry name" value="WD40_repeat_dom_sf"/>
</dbReference>
<dbReference type="PANTHER" id="PTHR19861:SF0">
    <property type="entry name" value="WD REPEAT-CONTAINING PROTEIN 82"/>
    <property type="match status" value="1"/>
</dbReference>
<evidence type="ECO:0000256" key="3">
    <source>
        <dbReference type="ARBA" id="ARBA00022574"/>
    </source>
</evidence>
<dbReference type="Gene3D" id="2.130.10.10">
    <property type="entry name" value="YVTN repeat-like/Quinoprotein amine dehydrogenase"/>
    <property type="match status" value="2"/>
</dbReference>
<keyword evidence="3 6" id="KW-0853">WD repeat</keyword>
<dbReference type="InterPro" id="IPR037867">
    <property type="entry name" value="Swd2/WDR82"/>
</dbReference>
<comment type="caution">
    <text evidence="8">The sequence shown here is derived from an EMBL/GenBank/DDBJ whole genome shotgun (WGS) entry which is preliminary data.</text>
</comment>
<comment type="similarity">
    <text evidence="2">Belongs to the WD repeat SWD2 family.</text>
</comment>
<feature type="region of interest" description="Disordered" evidence="7">
    <location>
        <begin position="1"/>
        <end position="22"/>
    </location>
</feature>
<dbReference type="InterPro" id="IPR015943">
    <property type="entry name" value="WD40/YVTN_repeat-like_dom_sf"/>
</dbReference>
<feature type="repeat" description="WD" evidence="6">
    <location>
        <begin position="38"/>
        <end position="79"/>
    </location>
</feature>
<dbReference type="AlphaFoldDB" id="A0AA43QMR4"/>
<keyword evidence="5" id="KW-0539">Nucleus</keyword>
<feature type="compositionally biased region" description="Pro residues" evidence="7">
    <location>
        <begin position="1"/>
        <end position="15"/>
    </location>
</feature>
<accession>A0AA43QMR4</accession>
<dbReference type="Proteomes" id="UP001161017">
    <property type="component" value="Unassembled WGS sequence"/>
</dbReference>
<reference evidence="8" key="1">
    <citation type="journal article" date="2023" name="Genome Biol. Evol.">
        <title>First Whole Genome Sequence and Flow Cytometry Genome Size Data for the Lichen-Forming Fungus Ramalina farinacea (Ascomycota).</title>
        <authorList>
            <person name="Llewellyn T."/>
            <person name="Mian S."/>
            <person name="Hill R."/>
            <person name="Leitch I.J."/>
            <person name="Gaya E."/>
        </authorList>
    </citation>
    <scope>NUCLEOTIDE SEQUENCE</scope>
    <source>
        <strain evidence="8">LIQ254RAFAR</strain>
    </source>
</reference>
<evidence type="ECO:0000256" key="1">
    <source>
        <dbReference type="ARBA" id="ARBA00004123"/>
    </source>
</evidence>
<comment type="subcellular location">
    <subcellularLocation>
        <location evidence="1">Nucleus</location>
    </subcellularLocation>
</comment>
<dbReference type="EMBL" id="JAPUFD010000009">
    <property type="protein sequence ID" value="MDI1489325.1"/>
    <property type="molecule type" value="Genomic_DNA"/>
</dbReference>
<feature type="repeat" description="WD" evidence="6">
    <location>
        <begin position="124"/>
        <end position="165"/>
    </location>
</feature>
<dbReference type="SUPFAM" id="SSF50978">
    <property type="entry name" value="WD40 repeat-like"/>
    <property type="match status" value="1"/>
</dbReference>
<dbReference type="PROSITE" id="PS50294">
    <property type="entry name" value="WD_REPEATS_REGION"/>
    <property type="match status" value="1"/>
</dbReference>
<organism evidence="8 9">
    <name type="scientific">Ramalina farinacea</name>
    <dbReference type="NCBI Taxonomy" id="258253"/>
    <lineage>
        <taxon>Eukaryota</taxon>
        <taxon>Fungi</taxon>
        <taxon>Dikarya</taxon>
        <taxon>Ascomycota</taxon>
        <taxon>Pezizomycotina</taxon>
        <taxon>Lecanoromycetes</taxon>
        <taxon>OSLEUM clade</taxon>
        <taxon>Lecanoromycetidae</taxon>
        <taxon>Lecanorales</taxon>
        <taxon>Lecanorineae</taxon>
        <taxon>Ramalinaceae</taxon>
        <taxon>Ramalina</taxon>
    </lineage>
</organism>
<evidence type="ECO:0000256" key="2">
    <source>
        <dbReference type="ARBA" id="ARBA00005616"/>
    </source>
</evidence>
<gene>
    <name evidence="8" type="ORF">OHK93_008603</name>
</gene>
<evidence type="ECO:0000256" key="5">
    <source>
        <dbReference type="ARBA" id="ARBA00023242"/>
    </source>
</evidence>
<dbReference type="PROSITE" id="PS50082">
    <property type="entry name" value="WD_REPEATS_2"/>
    <property type="match status" value="2"/>
</dbReference>
<dbReference type="GO" id="GO:0003682">
    <property type="term" value="F:chromatin binding"/>
    <property type="evidence" value="ECO:0007669"/>
    <property type="project" value="TreeGrafter"/>
</dbReference>
<evidence type="ECO:0000313" key="9">
    <source>
        <dbReference type="Proteomes" id="UP001161017"/>
    </source>
</evidence>
<keyword evidence="4" id="KW-0677">Repeat</keyword>
<sequence length="372" mass="41044">MAGPVTVPPPPPGGPQGPTTQKTSEVISKFRTAKNFRLAKAEASVTSLDFDDSGEFVLAACDDDSIQLYNAKEGRHVKELLSQKYGVHLARFTHHSSSIIYASTKVDDGIRYLSTHDNQFLRYFKGHTDEVTSLTLCPSSDTFLSCSRDDTIRLWDLKSQSPQARLNLLTPYLAAYDPSATVIAIASAATHTILLYDLRNYDKPPFTTFDVRPYMSQQSIKSGKPDWTRLEFSNDGKSVLLGTNSAAGHLLLDAYDGTLRAHCVRSQQAMNLRTAPGSNEHRGQGSRGQGDVCFTSDGRFLIGGSGDNKDAIVWDTQGQVEIETKHLRPMCSLPGKSKTSVVEWNPRYNMCATADREVVFWVPDEHVGLRPP</sequence>
<proteinExistence type="inferred from homology"/>
<dbReference type="Pfam" id="PF00400">
    <property type="entry name" value="WD40"/>
    <property type="match status" value="2"/>
</dbReference>
<keyword evidence="9" id="KW-1185">Reference proteome</keyword>
<dbReference type="GO" id="GO:0048188">
    <property type="term" value="C:Set1C/COMPASS complex"/>
    <property type="evidence" value="ECO:0007669"/>
    <property type="project" value="TreeGrafter"/>
</dbReference>
<dbReference type="PANTHER" id="PTHR19861">
    <property type="entry name" value="WD40 REPEAT PROTEIN SWD2"/>
    <property type="match status" value="1"/>
</dbReference>
<dbReference type="GO" id="GO:0016070">
    <property type="term" value="P:RNA metabolic process"/>
    <property type="evidence" value="ECO:0007669"/>
    <property type="project" value="UniProtKB-ARBA"/>
</dbReference>
<evidence type="ECO:0000256" key="7">
    <source>
        <dbReference type="SAM" id="MobiDB-lite"/>
    </source>
</evidence>
<evidence type="ECO:0000313" key="8">
    <source>
        <dbReference type="EMBL" id="MDI1489325.1"/>
    </source>
</evidence>
<dbReference type="InterPro" id="IPR001680">
    <property type="entry name" value="WD40_rpt"/>
</dbReference>
<protein>
    <submittedName>
        <fullName evidence="8">Uncharacterized protein</fullName>
    </submittedName>
</protein>